<comment type="caution">
    <text evidence="1">The sequence shown here is derived from an EMBL/GenBank/DDBJ whole genome shotgun (WGS) entry which is preliminary data.</text>
</comment>
<name>A0A226EHZ9_FOLCA</name>
<evidence type="ECO:0000313" key="2">
    <source>
        <dbReference type="Proteomes" id="UP000198287"/>
    </source>
</evidence>
<protein>
    <submittedName>
        <fullName evidence="1">Uncharacterized protein</fullName>
    </submittedName>
</protein>
<organism evidence="1 2">
    <name type="scientific">Folsomia candida</name>
    <name type="common">Springtail</name>
    <dbReference type="NCBI Taxonomy" id="158441"/>
    <lineage>
        <taxon>Eukaryota</taxon>
        <taxon>Metazoa</taxon>
        <taxon>Ecdysozoa</taxon>
        <taxon>Arthropoda</taxon>
        <taxon>Hexapoda</taxon>
        <taxon>Collembola</taxon>
        <taxon>Entomobryomorpha</taxon>
        <taxon>Isotomoidea</taxon>
        <taxon>Isotomidae</taxon>
        <taxon>Proisotominae</taxon>
        <taxon>Folsomia</taxon>
    </lineage>
</organism>
<keyword evidence="2" id="KW-1185">Reference proteome</keyword>
<reference evidence="1 2" key="1">
    <citation type="submission" date="2015-12" db="EMBL/GenBank/DDBJ databases">
        <title>The genome of Folsomia candida.</title>
        <authorList>
            <person name="Faddeeva A."/>
            <person name="Derks M.F."/>
            <person name="Anvar Y."/>
            <person name="Smit S."/>
            <person name="Van Straalen N."/>
            <person name="Roelofs D."/>
        </authorList>
    </citation>
    <scope>NUCLEOTIDE SEQUENCE [LARGE SCALE GENOMIC DNA]</scope>
    <source>
        <strain evidence="1 2">VU population</strain>
        <tissue evidence="1">Whole body</tissue>
    </source>
</reference>
<accession>A0A226EHZ9</accession>
<evidence type="ECO:0000313" key="1">
    <source>
        <dbReference type="EMBL" id="OXA56697.1"/>
    </source>
</evidence>
<dbReference type="OrthoDB" id="546826at2759"/>
<gene>
    <name evidence="1" type="ORF">Fcan01_08079</name>
</gene>
<dbReference type="EMBL" id="LNIX01000003">
    <property type="protein sequence ID" value="OXA56697.1"/>
    <property type="molecule type" value="Genomic_DNA"/>
</dbReference>
<dbReference type="Proteomes" id="UP000198287">
    <property type="component" value="Unassembled WGS sequence"/>
</dbReference>
<proteinExistence type="predicted"/>
<dbReference type="AlphaFoldDB" id="A0A226EHZ9"/>
<sequence>MNKSTVLNMRTTCWRWSLKSNYDFLILSLVILFSLGHIATSSKFEREQVNGDKSLFQEDFNFHPEYWTHVERAQRYAKCVEKEVQPVLDEYNLIMRPASCGSSLICDECIQAVNQTKVQFSGFKKNVDSPIPLLHCTSHVGVSVGSSQKDFKTYFRIEYPTPNHPNASALRMADPPRIFVVEKQVDGKWEAVILQLFWLFPLETKAHSTYRVRVTAVSANHVYYPQLSEPITLYDANTQTIGTPKNFRVVDTLVNTKAVVAQIRNALRICRPSCAWYEFEIRIRIACVGSNSERIRNANSDRHRGFELSTNSEADSIPMLFGLVNSIS</sequence>